<keyword evidence="1" id="KW-1133">Transmembrane helix</keyword>
<dbReference type="EMBL" id="FNJQ01000026">
    <property type="protein sequence ID" value="SDP57633.1"/>
    <property type="molecule type" value="Genomic_DNA"/>
</dbReference>
<evidence type="ECO:0000313" key="3">
    <source>
        <dbReference type="Proteomes" id="UP000182412"/>
    </source>
</evidence>
<keyword evidence="1" id="KW-0472">Membrane</keyword>
<protein>
    <submittedName>
        <fullName evidence="2">Uncharacterized protein</fullName>
    </submittedName>
</protein>
<reference evidence="2 3" key="1">
    <citation type="submission" date="2016-10" db="EMBL/GenBank/DDBJ databases">
        <authorList>
            <person name="de Groot N.N."/>
        </authorList>
    </citation>
    <scope>NUCLEOTIDE SEQUENCE [LARGE SCALE GENOMIC DNA]</scope>
    <source>
        <strain evidence="2 3">S137</strain>
    </source>
</reference>
<organism evidence="2 3">
    <name type="scientific">Selenomonas ruminantium</name>
    <dbReference type="NCBI Taxonomy" id="971"/>
    <lineage>
        <taxon>Bacteria</taxon>
        <taxon>Bacillati</taxon>
        <taxon>Bacillota</taxon>
        <taxon>Negativicutes</taxon>
        <taxon>Selenomonadales</taxon>
        <taxon>Selenomonadaceae</taxon>
        <taxon>Selenomonas</taxon>
    </lineage>
</organism>
<feature type="transmembrane region" description="Helical" evidence="1">
    <location>
        <begin position="133"/>
        <end position="155"/>
    </location>
</feature>
<name>A0A1H0TUL9_SELRU</name>
<accession>A0A1H0TUL9</accession>
<evidence type="ECO:0000313" key="2">
    <source>
        <dbReference type="EMBL" id="SDP57633.1"/>
    </source>
</evidence>
<dbReference type="Proteomes" id="UP000182412">
    <property type="component" value="Unassembled WGS sequence"/>
</dbReference>
<sequence>MSTLSMNWKNFLSTEEDRCNKYMLFLLVFNLVNFAADAALVVPDASLDFLVLPLSLVQIVFSLALLVLTIYIYYKNKVWHFMLRLLPCSLVCLILLGILQAVISPAMLALWVIASIYVNRKYFKPFANYQNYIFRYFLSLILMIFAGVIMFYTALNGTSDSAMSLTLFIGLIEGLAIIALFWQLMSKEIANGKTFYETLRILALLPVAFAFLLTGLLTIVPVRFFAAEHLFGEEGHDYLAMPEANTTA</sequence>
<feature type="transmembrane region" description="Helical" evidence="1">
    <location>
        <begin position="85"/>
        <end position="113"/>
    </location>
</feature>
<keyword evidence="1" id="KW-0812">Transmembrane</keyword>
<gene>
    <name evidence="2" type="ORF">SAMN05216366_12628</name>
</gene>
<feature type="transmembrane region" description="Helical" evidence="1">
    <location>
        <begin position="202"/>
        <end position="226"/>
    </location>
</feature>
<evidence type="ECO:0000256" key="1">
    <source>
        <dbReference type="SAM" id="Phobius"/>
    </source>
</evidence>
<dbReference type="OrthoDB" id="1664497at2"/>
<feature type="transmembrane region" description="Helical" evidence="1">
    <location>
        <begin position="162"/>
        <end position="182"/>
    </location>
</feature>
<feature type="transmembrane region" description="Helical" evidence="1">
    <location>
        <begin position="49"/>
        <end position="73"/>
    </location>
</feature>
<dbReference type="AlphaFoldDB" id="A0A1H0TUL9"/>
<feature type="transmembrane region" description="Helical" evidence="1">
    <location>
        <begin position="21"/>
        <end position="43"/>
    </location>
</feature>
<proteinExistence type="predicted"/>
<dbReference type="RefSeq" id="WP_143005342.1">
    <property type="nucleotide sequence ID" value="NZ_FNJQ01000026.1"/>
</dbReference>